<dbReference type="AlphaFoldDB" id="A0A367IPA8"/>
<dbReference type="EMBL" id="PJQL01004560">
    <property type="protein sequence ID" value="RCH79341.1"/>
    <property type="molecule type" value="Genomic_DNA"/>
</dbReference>
<dbReference type="SUPFAM" id="SSF50965">
    <property type="entry name" value="Galactose oxidase, central domain"/>
    <property type="match status" value="1"/>
</dbReference>
<dbReference type="Gene3D" id="2.120.10.80">
    <property type="entry name" value="Kelch-type beta propeller"/>
    <property type="match status" value="1"/>
</dbReference>
<feature type="non-terminal residue" evidence="1">
    <location>
        <position position="1"/>
    </location>
</feature>
<protein>
    <recommendedName>
        <fullName evidence="3">Leucine-zipper-like transcriptional regulator 1</fullName>
    </recommendedName>
</protein>
<evidence type="ECO:0008006" key="3">
    <source>
        <dbReference type="Google" id="ProtNLM"/>
    </source>
</evidence>
<dbReference type="Proteomes" id="UP000252139">
    <property type="component" value="Unassembled WGS sequence"/>
</dbReference>
<evidence type="ECO:0000313" key="1">
    <source>
        <dbReference type="EMBL" id="RCH79341.1"/>
    </source>
</evidence>
<feature type="non-terminal residue" evidence="1">
    <location>
        <position position="184"/>
    </location>
</feature>
<dbReference type="InterPro" id="IPR015915">
    <property type="entry name" value="Kelch-typ_b-propeller"/>
</dbReference>
<dbReference type="InterPro" id="IPR011043">
    <property type="entry name" value="Gal_Oxase/kelch_b-propeller"/>
</dbReference>
<name>A0A367IPA8_RHIAZ</name>
<comment type="caution">
    <text evidence="1">The sequence shown here is derived from an EMBL/GenBank/DDBJ whole genome shotgun (WGS) entry which is preliminary data.</text>
</comment>
<keyword evidence="2" id="KW-1185">Reference proteome</keyword>
<organism evidence="1 2">
    <name type="scientific">Rhizopus azygosporus</name>
    <name type="common">Rhizopus microsporus var. azygosporus</name>
    <dbReference type="NCBI Taxonomy" id="86630"/>
    <lineage>
        <taxon>Eukaryota</taxon>
        <taxon>Fungi</taxon>
        <taxon>Fungi incertae sedis</taxon>
        <taxon>Mucoromycota</taxon>
        <taxon>Mucoromycotina</taxon>
        <taxon>Mucoromycetes</taxon>
        <taxon>Mucorales</taxon>
        <taxon>Mucorineae</taxon>
        <taxon>Rhizopodaceae</taxon>
        <taxon>Rhizopus</taxon>
    </lineage>
</organism>
<proteinExistence type="predicted"/>
<evidence type="ECO:0000313" key="2">
    <source>
        <dbReference type="Proteomes" id="UP000252139"/>
    </source>
</evidence>
<accession>A0A367IPA8</accession>
<sequence>GYAMHLINHIIIFDSYDNTWQKLLDFSGEKQRADGCAVAVPSDTGDTVIVSGGEAVKTSPAVIGNKTKRFKTCSILHFIPDLGLSLTANQCTLNQIPYEHSATLHPGSGIIYYFGGRNHDSKGYVTVASLRWEFIFDTKKMMWGQNNYTASAGSQLPSGRNGQTTVLVPGSQHIIMYGGHNDLE</sequence>
<gene>
    <name evidence="1" type="ORF">CU097_002603</name>
</gene>
<reference evidence="1 2" key="1">
    <citation type="journal article" date="2018" name="G3 (Bethesda)">
        <title>Phylogenetic and Phylogenomic Definition of Rhizopus Species.</title>
        <authorList>
            <person name="Gryganskyi A.P."/>
            <person name="Golan J."/>
            <person name="Dolatabadi S."/>
            <person name="Mondo S."/>
            <person name="Robb S."/>
            <person name="Idnurm A."/>
            <person name="Muszewska A."/>
            <person name="Steczkiewicz K."/>
            <person name="Masonjones S."/>
            <person name="Liao H.L."/>
            <person name="Gajdeczka M.T."/>
            <person name="Anike F."/>
            <person name="Vuek A."/>
            <person name="Anishchenko I.M."/>
            <person name="Voigt K."/>
            <person name="de Hoog G.S."/>
            <person name="Smith M.E."/>
            <person name="Heitman J."/>
            <person name="Vilgalys R."/>
            <person name="Stajich J.E."/>
        </authorList>
    </citation>
    <scope>NUCLEOTIDE SEQUENCE [LARGE SCALE GENOMIC DNA]</scope>
    <source>
        <strain evidence="1 2">CBS 357.93</strain>
    </source>
</reference>